<keyword evidence="1" id="KW-0732">Signal</keyword>
<protein>
    <submittedName>
        <fullName evidence="2">Uncharacterized protein</fullName>
    </submittedName>
</protein>
<dbReference type="Proteomes" id="UP000735302">
    <property type="component" value="Unassembled WGS sequence"/>
</dbReference>
<dbReference type="EMBL" id="BLXT01007857">
    <property type="protein sequence ID" value="GFO43233.1"/>
    <property type="molecule type" value="Genomic_DNA"/>
</dbReference>
<comment type="caution">
    <text evidence="2">The sequence shown here is derived from an EMBL/GenBank/DDBJ whole genome shotgun (WGS) entry which is preliminary data.</text>
</comment>
<accession>A0AAV4DG25</accession>
<proteinExistence type="predicted"/>
<reference evidence="2 3" key="1">
    <citation type="journal article" date="2021" name="Elife">
        <title>Chloroplast acquisition without the gene transfer in kleptoplastic sea slugs, Plakobranchus ocellatus.</title>
        <authorList>
            <person name="Maeda T."/>
            <person name="Takahashi S."/>
            <person name="Yoshida T."/>
            <person name="Shimamura S."/>
            <person name="Takaki Y."/>
            <person name="Nagai Y."/>
            <person name="Toyoda A."/>
            <person name="Suzuki Y."/>
            <person name="Arimoto A."/>
            <person name="Ishii H."/>
            <person name="Satoh N."/>
            <person name="Nishiyama T."/>
            <person name="Hasebe M."/>
            <person name="Maruyama T."/>
            <person name="Minagawa J."/>
            <person name="Obokata J."/>
            <person name="Shigenobu S."/>
        </authorList>
    </citation>
    <scope>NUCLEOTIDE SEQUENCE [LARGE SCALE GENOMIC DNA]</scope>
</reference>
<sequence length="99" mass="11140">MVLAVGIRLVVITLPFEQAMRIVLSVNCYNVQCNDRTDVSSIIRGVRGIADPPRDPSVVGSSPTTRALAWRRAWKPEITLMEQALYYKPSLLWLKQGLE</sequence>
<dbReference type="AlphaFoldDB" id="A0AAV4DG25"/>
<gene>
    <name evidence="2" type="ORF">PoB_006973800</name>
</gene>
<name>A0AAV4DG25_9GAST</name>
<feature type="signal peptide" evidence="1">
    <location>
        <begin position="1"/>
        <end position="19"/>
    </location>
</feature>
<evidence type="ECO:0000256" key="1">
    <source>
        <dbReference type="SAM" id="SignalP"/>
    </source>
</evidence>
<evidence type="ECO:0000313" key="2">
    <source>
        <dbReference type="EMBL" id="GFO43233.1"/>
    </source>
</evidence>
<keyword evidence="3" id="KW-1185">Reference proteome</keyword>
<feature type="chain" id="PRO_5043685719" evidence="1">
    <location>
        <begin position="20"/>
        <end position="99"/>
    </location>
</feature>
<evidence type="ECO:0000313" key="3">
    <source>
        <dbReference type="Proteomes" id="UP000735302"/>
    </source>
</evidence>
<organism evidence="2 3">
    <name type="scientific">Plakobranchus ocellatus</name>
    <dbReference type="NCBI Taxonomy" id="259542"/>
    <lineage>
        <taxon>Eukaryota</taxon>
        <taxon>Metazoa</taxon>
        <taxon>Spiralia</taxon>
        <taxon>Lophotrochozoa</taxon>
        <taxon>Mollusca</taxon>
        <taxon>Gastropoda</taxon>
        <taxon>Heterobranchia</taxon>
        <taxon>Euthyneura</taxon>
        <taxon>Panpulmonata</taxon>
        <taxon>Sacoglossa</taxon>
        <taxon>Placobranchoidea</taxon>
        <taxon>Plakobranchidae</taxon>
        <taxon>Plakobranchus</taxon>
    </lineage>
</organism>